<dbReference type="GO" id="GO:0008170">
    <property type="term" value="F:N-methyltransferase activity"/>
    <property type="evidence" value="ECO:0007669"/>
    <property type="project" value="UniProtKB-ARBA"/>
</dbReference>
<proteinExistence type="predicted"/>
<name>A0A1X9T0N0_9BACT</name>
<dbReference type="PANTHER" id="PTHR47739">
    <property type="entry name" value="TRNA1(VAL) (ADENINE(37)-N6)-METHYLTRANSFERASE"/>
    <property type="match status" value="1"/>
</dbReference>
<dbReference type="InterPro" id="IPR002052">
    <property type="entry name" value="DNA_methylase_N6_adenine_CS"/>
</dbReference>
<dbReference type="STRING" id="1660074.CVIC8964_0619"/>
<keyword evidence="1 4" id="KW-0489">Methyltransferase</keyword>
<keyword evidence="1 4" id="KW-0808">Transferase</keyword>
<keyword evidence="2" id="KW-0949">S-adenosyl-L-methionine</keyword>
<gene>
    <name evidence="4" type="ORF">CVIC8964_0619</name>
</gene>
<dbReference type="GO" id="GO:0008757">
    <property type="term" value="F:S-adenosylmethionine-dependent methyltransferase activity"/>
    <property type="evidence" value="ECO:0007669"/>
    <property type="project" value="UniProtKB-ARBA"/>
</dbReference>
<dbReference type="Proteomes" id="UP000194265">
    <property type="component" value="Chromosome"/>
</dbReference>
<evidence type="ECO:0000313" key="4">
    <source>
        <dbReference type="EMBL" id="ARR02035.1"/>
    </source>
</evidence>
<dbReference type="PANTHER" id="PTHR47739:SF1">
    <property type="entry name" value="TRNA1(VAL) (ADENINE(37)-N6)-METHYLTRANSFERASE"/>
    <property type="match status" value="1"/>
</dbReference>
<feature type="domain" description="Methyltransferase small" evidence="3">
    <location>
        <begin position="19"/>
        <end position="112"/>
    </location>
</feature>
<dbReference type="GO" id="GO:0003676">
    <property type="term" value="F:nucleic acid binding"/>
    <property type="evidence" value="ECO:0007669"/>
    <property type="project" value="InterPro"/>
</dbReference>
<protein>
    <submittedName>
        <fullName evidence="4">tRNA m6A37 methyltransferase TrmN6</fullName>
    </submittedName>
</protein>
<evidence type="ECO:0000313" key="5">
    <source>
        <dbReference type="Proteomes" id="UP000194265"/>
    </source>
</evidence>
<evidence type="ECO:0000259" key="3">
    <source>
        <dbReference type="Pfam" id="PF05175"/>
    </source>
</evidence>
<reference evidence="4 5" key="1">
    <citation type="journal article" date="2017" name="Genome Biol. Evol.">
        <title>Comparative Genomic Analysis Identifies a Campylobacter Clade Deficient in Selenium Metabolism.</title>
        <authorList>
            <person name="Miller W.G."/>
            <person name="Yee E."/>
            <person name="Lopes B.S."/>
            <person name="Chapman M.H."/>
            <person name="Huynh S."/>
            <person name="Bono J.L."/>
            <person name="Parker C.T."/>
            <person name="Strachan N.J.C."/>
            <person name="Forbes K.J."/>
        </authorList>
    </citation>
    <scope>NUCLEOTIDE SEQUENCE [LARGE SCALE GENOMIC DNA]</scope>
    <source>
        <strain evidence="4 5">RM8964</strain>
    </source>
</reference>
<dbReference type="RefSeq" id="WP_086276307.1">
    <property type="nucleotide sequence ID" value="NZ_CP018791.1"/>
</dbReference>
<dbReference type="GO" id="GO:0032259">
    <property type="term" value="P:methylation"/>
    <property type="evidence" value="ECO:0007669"/>
    <property type="project" value="UniProtKB-KW"/>
</dbReference>
<organism evidence="4 5">
    <name type="scientific">Campylobacter vicugnae</name>
    <dbReference type="NCBI Taxonomy" id="1660076"/>
    <lineage>
        <taxon>Bacteria</taxon>
        <taxon>Pseudomonadati</taxon>
        <taxon>Campylobacterota</taxon>
        <taxon>Epsilonproteobacteria</taxon>
        <taxon>Campylobacterales</taxon>
        <taxon>Campylobacteraceae</taxon>
        <taxon>Campylobacter</taxon>
    </lineage>
</organism>
<evidence type="ECO:0000256" key="1">
    <source>
        <dbReference type="ARBA" id="ARBA00022603"/>
    </source>
</evidence>
<dbReference type="InterPro" id="IPR029063">
    <property type="entry name" value="SAM-dependent_MTases_sf"/>
</dbReference>
<dbReference type="InterPro" id="IPR007848">
    <property type="entry name" value="Small_mtfrase_dom"/>
</dbReference>
<dbReference type="OrthoDB" id="5354196at2"/>
<dbReference type="PROSITE" id="PS00092">
    <property type="entry name" value="N6_MTASE"/>
    <property type="match status" value="1"/>
</dbReference>
<dbReference type="SUPFAM" id="SSF53335">
    <property type="entry name" value="S-adenosyl-L-methionine-dependent methyltransferases"/>
    <property type="match status" value="1"/>
</dbReference>
<sequence>MGQLELYQLQNGYRYNSDTLFLYDFIGNKPKGQILDVGCGCGILGLLVARDNEIKLTGIDIDPLNVQISQHNAIVNGIAGEFIAEDFSKFKSDIKFDFIISNPPFYHTNVTKSQNKHIANSRYSDSLSLEEFLASCNRNIKPKGVLYFCYDAKQIGDIIPLLSKFKLNLTKLKFIYSKDNQNAKLVLIEAKKSSRSMCEVVLPLVVFDKDELSVDAREIFNKANTISKVYK</sequence>
<accession>A0A1X9T0N0</accession>
<dbReference type="AlphaFoldDB" id="A0A1X9T0N0"/>
<dbReference type="Gene3D" id="3.40.50.150">
    <property type="entry name" value="Vaccinia Virus protein VP39"/>
    <property type="match status" value="1"/>
</dbReference>
<dbReference type="CDD" id="cd02440">
    <property type="entry name" value="AdoMet_MTases"/>
    <property type="match status" value="1"/>
</dbReference>
<dbReference type="Pfam" id="PF05175">
    <property type="entry name" value="MTS"/>
    <property type="match status" value="1"/>
</dbReference>
<evidence type="ECO:0000256" key="2">
    <source>
        <dbReference type="ARBA" id="ARBA00022691"/>
    </source>
</evidence>
<dbReference type="EMBL" id="CP018791">
    <property type="protein sequence ID" value="ARR02035.1"/>
    <property type="molecule type" value="Genomic_DNA"/>
</dbReference>
<dbReference type="InterPro" id="IPR050210">
    <property type="entry name" value="tRNA_Adenine-N(6)_MTase"/>
</dbReference>